<organism evidence="6 7">
    <name type="scientific">Calycina marina</name>
    <dbReference type="NCBI Taxonomy" id="1763456"/>
    <lineage>
        <taxon>Eukaryota</taxon>
        <taxon>Fungi</taxon>
        <taxon>Dikarya</taxon>
        <taxon>Ascomycota</taxon>
        <taxon>Pezizomycotina</taxon>
        <taxon>Leotiomycetes</taxon>
        <taxon>Helotiales</taxon>
        <taxon>Pezizellaceae</taxon>
        <taxon>Calycina</taxon>
    </lineage>
</organism>
<evidence type="ECO:0000259" key="5">
    <source>
        <dbReference type="Pfam" id="PF01494"/>
    </source>
</evidence>
<dbReference type="Gene3D" id="3.50.50.60">
    <property type="entry name" value="FAD/NAD(P)-binding domain"/>
    <property type="match status" value="1"/>
</dbReference>
<evidence type="ECO:0000256" key="2">
    <source>
        <dbReference type="ARBA" id="ARBA00022630"/>
    </source>
</evidence>
<gene>
    <name evidence="6" type="ORF">BJ878DRAFT_539528</name>
</gene>
<keyword evidence="3" id="KW-0274">FAD</keyword>
<keyword evidence="7" id="KW-1185">Reference proteome</keyword>
<feature type="domain" description="FAD-binding" evidence="5">
    <location>
        <begin position="6"/>
        <end position="181"/>
    </location>
</feature>
<evidence type="ECO:0000313" key="7">
    <source>
        <dbReference type="Proteomes" id="UP000887226"/>
    </source>
</evidence>
<evidence type="ECO:0000313" key="6">
    <source>
        <dbReference type="EMBL" id="KAG9247182.1"/>
    </source>
</evidence>
<dbReference type="InterPro" id="IPR036188">
    <property type="entry name" value="FAD/NAD-bd_sf"/>
</dbReference>
<reference evidence="6" key="1">
    <citation type="journal article" date="2021" name="IMA Fungus">
        <title>Genomic characterization of three marine fungi, including Emericellopsis atlantica sp. nov. with signatures of a generalist lifestyle and marine biomass degradation.</title>
        <authorList>
            <person name="Hagestad O.C."/>
            <person name="Hou L."/>
            <person name="Andersen J.H."/>
            <person name="Hansen E.H."/>
            <person name="Altermark B."/>
            <person name="Li C."/>
            <person name="Kuhnert E."/>
            <person name="Cox R.J."/>
            <person name="Crous P.W."/>
            <person name="Spatafora J.W."/>
            <person name="Lail K."/>
            <person name="Amirebrahimi M."/>
            <person name="Lipzen A."/>
            <person name="Pangilinan J."/>
            <person name="Andreopoulos W."/>
            <person name="Hayes R.D."/>
            <person name="Ng V."/>
            <person name="Grigoriev I.V."/>
            <person name="Jackson S.A."/>
            <person name="Sutton T.D.S."/>
            <person name="Dobson A.D.W."/>
            <person name="Rama T."/>
        </authorList>
    </citation>
    <scope>NUCLEOTIDE SEQUENCE</scope>
    <source>
        <strain evidence="6">TRa3180A</strain>
    </source>
</reference>
<dbReference type="PANTHER" id="PTHR47356:SF2">
    <property type="entry name" value="FAD-BINDING DOMAIN-CONTAINING PROTEIN-RELATED"/>
    <property type="match status" value="1"/>
</dbReference>
<sequence>MAPARLKVVIIGGSVAGPTLCHTFASTNGLIDYTLLEGRDKFAPALGASILSMPNGARILDQSGLFDDLKRVGSEINTAITSKSDGEFLHKSEWPMLIRERLGYGIECFSRQNLLNVLHDRLEQKQKDKMFLNKRVFEIVDGDDAVTVRCADGSSYSGDIVIGADGIHSIVRKEMQRIAHQSKLGLMQVDEKGFFASKVDCKYTSPNIPRFTVADELRVIAEQGDFQFAPGVTLKMLFENTTQNTSLLALEEANFKYWSWGRMVCVGDSAHKMTPNIGQGGNQAIESAAALTNCLMEALSTSAQKPTLPALQAAFDKYQETRWERSKFFTNISGLTTRDHANAELHHTIRLLFMEPPSAESMTGCEGSGTWGCANFVKTAAFARPGLLDQGCLIMQVGV</sequence>
<dbReference type="PANTHER" id="PTHR47356">
    <property type="entry name" value="FAD-DEPENDENT MONOOXYGENASE ASQG-RELATED"/>
    <property type="match status" value="1"/>
</dbReference>
<accession>A0A9P8CHR6</accession>
<evidence type="ECO:0000256" key="4">
    <source>
        <dbReference type="ARBA" id="ARBA00023002"/>
    </source>
</evidence>
<comment type="caution">
    <text evidence="6">The sequence shown here is derived from an EMBL/GenBank/DDBJ whole genome shotgun (WGS) entry which is preliminary data.</text>
</comment>
<dbReference type="PRINTS" id="PR00420">
    <property type="entry name" value="RNGMNOXGNASE"/>
</dbReference>
<name>A0A9P8CHR6_9HELO</name>
<dbReference type="OrthoDB" id="10029326at2759"/>
<keyword evidence="2" id="KW-0285">Flavoprotein</keyword>
<keyword evidence="4" id="KW-0560">Oxidoreductase</keyword>
<comment type="similarity">
    <text evidence="1">Belongs to the paxM FAD-dependent monooxygenase family.</text>
</comment>
<dbReference type="GO" id="GO:0071949">
    <property type="term" value="F:FAD binding"/>
    <property type="evidence" value="ECO:0007669"/>
    <property type="project" value="InterPro"/>
</dbReference>
<dbReference type="Proteomes" id="UP000887226">
    <property type="component" value="Unassembled WGS sequence"/>
</dbReference>
<evidence type="ECO:0000256" key="1">
    <source>
        <dbReference type="ARBA" id="ARBA00007992"/>
    </source>
</evidence>
<dbReference type="Pfam" id="PF01494">
    <property type="entry name" value="FAD_binding_3"/>
    <property type="match status" value="2"/>
</dbReference>
<dbReference type="InterPro" id="IPR050562">
    <property type="entry name" value="FAD_mOase_fung"/>
</dbReference>
<dbReference type="AlphaFoldDB" id="A0A9P8CHR6"/>
<dbReference type="InterPro" id="IPR002938">
    <property type="entry name" value="FAD-bd"/>
</dbReference>
<proteinExistence type="inferred from homology"/>
<protein>
    <recommendedName>
        <fullName evidence="5">FAD-binding domain-containing protein</fullName>
    </recommendedName>
</protein>
<feature type="domain" description="FAD-binding" evidence="5">
    <location>
        <begin position="243"/>
        <end position="308"/>
    </location>
</feature>
<dbReference type="GO" id="GO:0004497">
    <property type="term" value="F:monooxygenase activity"/>
    <property type="evidence" value="ECO:0007669"/>
    <property type="project" value="InterPro"/>
</dbReference>
<dbReference type="EMBL" id="MU253779">
    <property type="protein sequence ID" value="KAG9247182.1"/>
    <property type="molecule type" value="Genomic_DNA"/>
</dbReference>
<evidence type="ECO:0000256" key="3">
    <source>
        <dbReference type="ARBA" id="ARBA00022827"/>
    </source>
</evidence>
<dbReference type="SUPFAM" id="SSF51905">
    <property type="entry name" value="FAD/NAD(P)-binding domain"/>
    <property type="match status" value="1"/>
</dbReference>